<gene>
    <name evidence="2" type="ORF">MELLADRAFT_65369</name>
</gene>
<dbReference type="KEGG" id="mlr:MELLADRAFT_65369"/>
<feature type="signal peptide" evidence="1">
    <location>
        <begin position="1"/>
        <end position="18"/>
    </location>
</feature>
<keyword evidence="1" id="KW-0732">Signal</keyword>
<evidence type="ECO:0000313" key="2">
    <source>
        <dbReference type="EMBL" id="EGG03806.1"/>
    </source>
</evidence>
<evidence type="ECO:0000313" key="3">
    <source>
        <dbReference type="Proteomes" id="UP000001072"/>
    </source>
</evidence>
<organism evidence="3">
    <name type="scientific">Melampsora larici-populina (strain 98AG31 / pathotype 3-4-7)</name>
    <name type="common">Poplar leaf rust fungus</name>
    <dbReference type="NCBI Taxonomy" id="747676"/>
    <lineage>
        <taxon>Eukaryota</taxon>
        <taxon>Fungi</taxon>
        <taxon>Dikarya</taxon>
        <taxon>Basidiomycota</taxon>
        <taxon>Pucciniomycotina</taxon>
        <taxon>Pucciniomycetes</taxon>
        <taxon>Pucciniales</taxon>
        <taxon>Melampsoraceae</taxon>
        <taxon>Melampsora</taxon>
    </lineage>
</organism>
<dbReference type="RefSeq" id="XP_007412920.1">
    <property type="nucleotide sequence ID" value="XM_007412858.1"/>
</dbReference>
<protein>
    <submittedName>
        <fullName evidence="2">Secreted protein</fullName>
    </submittedName>
</protein>
<dbReference type="GeneID" id="18930425"/>
<dbReference type="HOGENOM" id="CLU_891603_0_0_1"/>
<dbReference type="AlphaFoldDB" id="F4RV30"/>
<evidence type="ECO:0000256" key="1">
    <source>
        <dbReference type="SAM" id="SignalP"/>
    </source>
</evidence>
<dbReference type="EMBL" id="GL883122">
    <property type="protein sequence ID" value="EGG03806.1"/>
    <property type="molecule type" value="Genomic_DNA"/>
</dbReference>
<proteinExistence type="predicted"/>
<keyword evidence="3" id="KW-1185">Reference proteome</keyword>
<reference evidence="3" key="1">
    <citation type="journal article" date="2011" name="Proc. Natl. Acad. Sci. U.S.A.">
        <title>Obligate biotrophy features unraveled by the genomic analysis of rust fungi.</title>
        <authorList>
            <person name="Duplessis S."/>
            <person name="Cuomo C.A."/>
            <person name="Lin Y.-C."/>
            <person name="Aerts A."/>
            <person name="Tisserant E."/>
            <person name="Veneault-Fourrey C."/>
            <person name="Joly D.L."/>
            <person name="Hacquard S."/>
            <person name="Amselem J."/>
            <person name="Cantarel B.L."/>
            <person name="Chiu R."/>
            <person name="Coutinho P.M."/>
            <person name="Feau N."/>
            <person name="Field M."/>
            <person name="Frey P."/>
            <person name="Gelhaye E."/>
            <person name="Goldberg J."/>
            <person name="Grabherr M.G."/>
            <person name="Kodira C.D."/>
            <person name="Kohler A."/>
            <person name="Kuees U."/>
            <person name="Lindquist E.A."/>
            <person name="Lucas S.M."/>
            <person name="Mago R."/>
            <person name="Mauceli E."/>
            <person name="Morin E."/>
            <person name="Murat C."/>
            <person name="Pangilinan J.L."/>
            <person name="Park R."/>
            <person name="Pearson M."/>
            <person name="Quesneville H."/>
            <person name="Rouhier N."/>
            <person name="Sakthikumar S."/>
            <person name="Salamov A.A."/>
            <person name="Schmutz J."/>
            <person name="Selles B."/>
            <person name="Shapiro H."/>
            <person name="Tanguay P."/>
            <person name="Tuskan G.A."/>
            <person name="Henrissat B."/>
            <person name="Van de Peer Y."/>
            <person name="Rouze P."/>
            <person name="Ellis J.G."/>
            <person name="Dodds P.N."/>
            <person name="Schein J.E."/>
            <person name="Zhong S."/>
            <person name="Hamelin R.C."/>
            <person name="Grigoriev I.V."/>
            <person name="Szabo L.J."/>
            <person name="Martin F."/>
        </authorList>
    </citation>
    <scope>NUCLEOTIDE SEQUENCE [LARGE SCALE GENOMIC DNA]</scope>
    <source>
        <strain evidence="3">98AG31 / pathotype 3-4-7</strain>
    </source>
</reference>
<dbReference type="eggNOG" id="KOG3587">
    <property type="taxonomic scope" value="Eukaryota"/>
</dbReference>
<dbReference type="VEuPathDB" id="FungiDB:MELLADRAFT_65369"/>
<dbReference type="Proteomes" id="UP000001072">
    <property type="component" value="Unassembled WGS sequence"/>
</dbReference>
<feature type="chain" id="PRO_5003317996" evidence="1">
    <location>
        <begin position="19"/>
        <end position="312"/>
    </location>
</feature>
<name>F4RV30_MELLP</name>
<dbReference type="InParanoid" id="F4RV30"/>
<sequence>MKLSITLIVATLAASAAAFPAPALTASAAKLAVRSTSTEQQVGGDNNQLKSIEAKCWGNCGAVVPSIGGMHWGHQLVLGNPSFSTFSQFQTTFNNFVTISRNSLAFWQSQTLQAQQFALQFQQMITNFWQMLNQFQRGCTLCTNVGQTFQFQAIVSNFFVSIQQILMIIQRQYWNQISLFQYDIRILSSCIQVIFGITQLLRIPMSIIFNNINMNVFRQFGIQLAQFQYYNQQSLFNSIGHVSPYGNNNRYPNRLPNGNGNGYNGYQNRYPNRYPNGNGNGYNGYNGYNNGYPNGNGNGYNGYGVGNGNRNF</sequence>
<accession>F4RV30</accession>